<proteinExistence type="predicted"/>
<feature type="non-terminal residue" evidence="1">
    <location>
        <position position="1"/>
    </location>
</feature>
<dbReference type="AlphaFoldDB" id="A0AAD4PQE2"/>
<keyword evidence="2" id="KW-1185">Reference proteome</keyword>
<dbReference type="InterPro" id="IPR053134">
    <property type="entry name" value="RNA-dir_DNA_polymerase"/>
</dbReference>
<evidence type="ECO:0000313" key="1">
    <source>
        <dbReference type="EMBL" id="KAH8384332.1"/>
    </source>
</evidence>
<accession>A0AAD4PQE2</accession>
<comment type="caution">
    <text evidence="1">The sequence shown here is derived from an EMBL/GenBank/DDBJ whole genome shotgun (WGS) entry which is preliminary data.</text>
</comment>
<dbReference type="PANTHER" id="PTHR24559">
    <property type="entry name" value="TRANSPOSON TY3-I GAG-POL POLYPROTEIN"/>
    <property type="match status" value="1"/>
</dbReference>
<dbReference type="EMBL" id="JAJJHW010000705">
    <property type="protein sequence ID" value="KAH8384332.1"/>
    <property type="molecule type" value="Genomic_DNA"/>
</dbReference>
<dbReference type="InterPro" id="IPR043502">
    <property type="entry name" value="DNA/RNA_pol_sf"/>
</dbReference>
<sequence>MITKRIKAFSTSNEALPFNTSVVATIRTEDNEPVYSKLYPYPNGVSDFVNNEISQLLEGGIIRPSKSAYNSPAWVVDKNGFDSEGNKNKRLVIDFRKLNDRTVADRYPMPSIPMILANLGKDNHVADALSRQNINALQKSLTFTIPTIDQPINGFRNQMVLEEARYELHQKIIMFGSKMRHIIHFTDKYNLTETMKNAVNPEVVNAIHCDLPTLAAVQHELSTQFPSTKFRHC</sequence>
<gene>
    <name evidence="1" type="ORF">KR093_001934</name>
</gene>
<dbReference type="SUPFAM" id="SSF56672">
    <property type="entry name" value="DNA/RNA polymerases"/>
    <property type="match status" value="1"/>
</dbReference>
<organism evidence="1 2">
    <name type="scientific">Drosophila rubida</name>
    <dbReference type="NCBI Taxonomy" id="30044"/>
    <lineage>
        <taxon>Eukaryota</taxon>
        <taxon>Metazoa</taxon>
        <taxon>Ecdysozoa</taxon>
        <taxon>Arthropoda</taxon>
        <taxon>Hexapoda</taxon>
        <taxon>Insecta</taxon>
        <taxon>Pterygota</taxon>
        <taxon>Neoptera</taxon>
        <taxon>Endopterygota</taxon>
        <taxon>Diptera</taxon>
        <taxon>Brachycera</taxon>
        <taxon>Muscomorpha</taxon>
        <taxon>Ephydroidea</taxon>
        <taxon>Drosophilidae</taxon>
        <taxon>Drosophila</taxon>
    </lineage>
</organism>
<evidence type="ECO:0000313" key="2">
    <source>
        <dbReference type="Proteomes" id="UP001200034"/>
    </source>
</evidence>
<dbReference type="Proteomes" id="UP001200034">
    <property type="component" value="Unassembled WGS sequence"/>
</dbReference>
<name>A0AAD4PQE2_9MUSC</name>
<dbReference type="PANTHER" id="PTHR24559:SF435">
    <property type="entry name" value="RIBONUCLEASE H"/>
    <property type="match status" value="1"/>
</dbReference>
<dbReference type="GO" id="GO:0071897">
    <property type="term" value="P:DNA biosynthetic process"/>
    <property type="evidence" value="ECO:0007669"/>
    <property type="project" value="UniProtKB-ARBA"/>
</dbReference>
<dbReference type="Gene3D" id="3.10.10.10">
    <property type="entry name" value="HIV Type 1 Reverse Transcriptase, subunit A, domain 1"/>
    <property type="match status" value="1"/>
</dbReference>
<protein>
    <submittedName>
        <fullName evidence="1">Uncharacterized protein</fullName>
    </submittedName>
</protein>
<reference evidence="1" key="1">
    <citation type="journal article" date="2021" name="Mol. Ecol. Resour.">
        <title>Phylogenomic analyses of the genus Drosophila reveals genomic signals of climate adaptation.</title>
        <authorList>
            <person name="Li F."/>
            <person name="Rane R.V."/>
            <person name="Luria V."/>
            <person name="Xiong Z."/>
            <person name="Chen J."/>
            <person name="Li Z."/>
            <person name="Catullo R.A."/>
            <person name="Griffin P.C."/>
            <person name="Schiffer M."/>
            <person name="Pearce S."/>
            <person name="Lee S.F."/>
            <person name="McElroy K."/>
            <person name="Stocker A."/>
            <person name="Shirriffs J."/>
            <person name="Cockerell F."/>
            <person name="Coppin C."/>
            <person name="Sgro C.M."/>
            <person name="Karger A."/>
            <person name="Cain J.W."/>
            <person name="Weber J.A."/>
            <person name="Santpere G."/>
            <person name="Kirschner M.W."/>
            <person name="Hoffmann A.A."/>
            <person name="Oakeshott J.G."/>
            <person name="Zhang G."/>
        </authorList>
    </citation>
    <scope>NUCLEOTIDE SEQUENCE</scope>
    <source>
        <strain evidence="1">BGI-SZ-2011g</strain>
    </source>
</reference>